<dbReference type="Gene3D" id="3.20.20.140">
    <property type="entry name" value="Metal-dependent hydrolases"/>
    <property type="match status" value="1"/>
</dbReference>
<sequence>MPDFVHLHLHSEYSLLDGAVRIDKLIERVKEYGMPAVAVTDHGVMYGAIKFYRQAKAAGIKPILGCEVYVAPRTRFDKEARVDEHSFHLTLLAENNEGYKNLLKLVSKASLEGFYYRPRIDLDLLRQHSEGLIALSGCLKGQIPTLLFQEQWEQAEGILEEYLLIFGENNFFIEIQDQGLEEQRILNPRLIRLAQKKGIPLAATNDVHYLDREDAYVHDILLCIQTGKTISDPDRLRFTSDQFYLKSQDEMVKLFEDWPEALSNTVKIAERCSVELDFDNFHLPHFVVPSEKRPVEYLKELCFNGAKKRYGHIDKKIKERLNYELNMIEKMGFTSYFLIVHDFVSYARKKGIPVGPGRGSAAGSLVAYVLEITDIDPIKYGLIFERFLNPERVTMPDIDIDFCYVRRDEVIRYVTEKYGKDHVAQIITFGTMAARAVVRDVGRVLEMPYSKVDKIARLIPEAPGMTIDKALDSSPDLKKIYHKDKEAQRLIEIGRKLEGLPRHASTHAAGVVISKDSLHNYTPIQRSKEGITTQYDMEDLEALGLLKMDFLGLRTLTVINDTLEMLKERGIEIDIRNLPLNDPRAYQLLREVKTAGIFQMESRLYQRLCKDLQPENFEDIIAMMALGRPGALQSGMVEDYIRCRHGEKQVEYLHPALKPILKETYGLILYQEQVMKIASQLANYTLGEADILRRGMGKKKKELIKQHRERFVKGAVQNNIPAEIANTIFDLMEYFGGYGFNKSHSAAYALIAYQTAYLKANYPVEFMAATLTSVMGSSKKVAYYIEECQKMGIEVLPPDVNQSGIHFTVVGPNRIRFGLAAVKNVGKSAIAELVKGRENRPYSSLTDLCHRVDTGKVNVRVLESLIKCGALDSLGGRRSQYMAILENVVQSAQYAQRHKVRGQISLVESMEGYEKQFNDQLPDLPEYPKEEILKMEKELLGLYLTAHPLDPYREKYHQWGRERVLELMELEDGDEVVVCGIISDLKLHTTKKGQIMAFITLEDWSGSVEGVVFPSQYNKAQYLIKRDQPVLILGKVNHKEDEISLIVDQILPLDQEFLIISLHIEEYGQDVLEELERGLKKHNGSIPVILKLIKNGKITTVITDERYWVNKEEITIEFLEQIVGKSNFCFS</sequence>
<dbReference type="SMART" id="SM00481">
    <property type="entry name" value="POLIIIAc"/>
    <property type="match status" value="1"/>
</dbReference>
<dbReference type="NCBIfam" id="NF005298">
    <property type="entry name" value="PRK06826.1"/>
    <property type="match status" value="1"/>
</dbReference>
<dbReference type="RefSeq" id="WP_127017978.1">
    <property type="nucleotide sequence ID" value="NZ_CP016379.1"/>
</dbReference>
<dbReference type="InterPro" id="IPR003141">
    <property type="entry name" value="Pol/His_phosphatase_N"/>
</dbReference>
<dbReference type="Gene3D" id="1.10.10.1600">
    <property type="entry name" value="Bacterial DNA polymerase III alpha subunit, thumb domain"/>
    <property type="match status" value="1"/>
</dbReference>
<evidence type="ECO:0000256" key="4">
    <source>
        <dbReference type="ARBA" id="ARBA00019114"/>
    </source>
</evidence>
<dbReference type="Pfam" id="PF14579">
    <property type="entry name" value="HHH_6"/>
    <property type="match status" value="1"/>
</dbReference>
<dbReference type="Gene3D" id="2.40.50.140">
    <property type="entry name" value="Nucleic acid-binding proteins"/>
    <property type="match status" value="1"/>
</dbReference>
<dbReference type="InterPro" id="IPR012340">
    <property type="entry name" value="NA-bd_OB-fold"/>
</dbReference>
<comment type="catalytic activity">
    <reaction evidence="10">
        <text>DNA(n) + a 2'-deoxyribonucleoside 5'-triphosphate = DNA(n+1) + diphosphate</text>
        <dbReference type="Rhea" id="RHEA:22508"/>
        <dbReference type="Rhea" id="RHEA-COMP:17339"/>
        <dbReference type="Rhea" id="RHEA-COMP:17340"/>
        <dbReference type="ChEBI" id="CHEBI:33019"/>
        <dbReference type="ChEBI" id="CHEBI:61560"/>
        <dbReference type="ChEBI" id="CHEBI:173112"/>
        <dbReference type="EC" id="2.7.7.7"/>
    </reaction>
</comment>
<evidence type="ECO:0000256" key="5">
    <source>
        <dbReference type="ARBA" id="ARBA00022679"/>
    </source>
</evidence>
<dbReference type="InterPro" id="IPR004805">
    <property type="entry name" value="DnaE2/DnaE/PolC"/>
</dbReference>
<dbReference type="EMBL" id="CP016379">
    <property type="protein sequence ID" value="AZR74615.1"/>
    <property type="molecule type" value="Genomic_DNA"/>
</dbReference>
<dbReference type="CDD" id="cd12113">
    <property type="entry name" value="PHP_PolIIIA_DnaE3"/>
    <property type="match status" value="1"/>
</dbReference>
<reference evidence="12 13" key="1">
    <citation type="submission" date="2016-07" db="EMBL/GenBank/DDBJ databases">
        <title>Genome and transcriptome analysis of iron-reducing fermentative bacteria Anoxybacter fermentans.</title>
        <authorList>
            <person name="Zeng X."/>
            <person name="Shao Z."/>
        </authorList>
    </citation>
    <scope>NUCLEOTIDE SEQUENCE [LARGE SCALE GENOMIC DNA]</scope>
    <source>
        <strain evidence="12 13">DY22613</strain>
    </source>
</reference>
<dbReference type="GO" id="GO:0008408">
    <property type="term" value="F:3'-5' exonuclease activity"/>
    <property type="evidence" value="ECO:0007669"/>
    <property type="project" value="InterPro"/>
</dbReference>
<dbReference type="InterPro" id="IPR004013">
    <property type="entry name" value="PHP_dom"/>
</dbReference>
<feature type="domain" description="Polymerase/histidinol phosphatase N-terminal" evidence="11">
    <location>
        <begin position="5"/>
        <end position="72"/>
    </location>
</feature>
<dbReference type="GO" id="GO:0005737">
    <property type="term" value="C:cytoplasm"/>
    <property type="evidence" value="ECO:0007669"/>
    <property type="project" value="UniProtKB-SubCell"/>
</dbReference>
<dbReference type="InterPro" id="IPR016195">
    <property type="entry name" value="Pol/histidinol_Pase-like"/>
</dbReference>
<proteinExistence type="inferred from homology"/>
<accession>A0A3Q9HS89</accession>
<dbReference type="GO" id="GO:0003676">
    <property type="term" value="F:nucleic acid binding"/>
    <property type="evidence" value="ECO:0007669"/>
    <property type="project" value="InterPro"/>
</dbReference>
<evidence type="ECO:0000256" key="1">
    <source>
        <dbReference type="ARBA" id="ARBA00004496"/>
    </source>
</evidence>
<evidence type="ECO:0000256" key="3">
    <source>
        <dbReference type="ARBA" id="ARBA00012417"/>
    </source>
</evidence>
<evidence type="ECO:0000313" key="13">
    <source>
        <dbReference type="Proteomes" id="UP000267250"/>
    </source>
</evidence>
<comment type="similarity">
    <text evidence="2">Belongs to the DNA polymerase type-C family. DnaE subfamily.</text>
</comment>
<dbReference type="EC" id="2.7.7.7" evidence="3"/>
<evidence type="ECO:0000256" key="10">
    <source>
        <dbReference type="ARBA" id="ARBA00049244"/>
    </source>
</evidence>
<dbReference type="InterPro" id="IPR004365">
    <property type="entry name" value="NA-bd_OB_tRNA"/>
</dbReference>
<keyword evidence="13" id="KW-1185">Reference proteome</keyword>
<dbReference type="NCBIfam" id="TIGR00594">
    <property type="entry name" value="polc"/>
    <property type="match status" value="1"/>
</dbReference>
<keyword evidence="6" id="KW-0548">Nucleotidyltransferase</keyword>
<dbReference type="Pfam" id="PF01336">
    <property type="entry name" value="tRNA_anti-codon"/>
    <property type="match status" value="1"/>
</dbReference>
<dbReference type="SUPFAM" id="SSF89550">
    <property type="entry name" value="PHP domain-like"/>
    <property type="match status" value="1"/>
</dbReference>
<keyword evidence="5" id="KW-0808">Transferase</keyword>
<keyword evidence="7" id="KW-0235">DNA replication</keyword>
<dbReference type="InterPro" id="IPR029460">
    <property type="entry name" value="DNAPol_HHH"/>
</dbReference>
<protein>
    <recommendedName>
        <fullName evidence="4">DNA polymerase III subunit alpha</fullName>
        <ecNumber evidence="3">2.7.7.7</ecNumber>
    </recommendedName>
</protein>
<evidence type="ECO:0000256" key="7">
    <source>
        <dbReference type="ARBA" id="ARBA00022705"/>
    </source>
</evidence>
<dbReference type="KEGG" id="aft:BBF96_15275"/>
<dbReference type="SUPFAM" id="SSF50249">
    <property type="entry name" value="Nucleic acid-binding proteins"/>
    <property type="match status" value="1"/>
</dbReference>
<dbReference type="Pfam" id="PF02811">
    <property type="entry name" value="PHP"/>
    <property type="match status" value="1"/>
</dbReference>
<dbReference type="Pfam" id="PF17657">
    <property type="entry name" value="DNA_pol3_finger"/>
    <property type="match status" value="1"/>
</dbReference>
<evidence type="ECO:0000256" key="2">
    <source>
        <dbReference type="ARBA" id="ARBA00009496"/>
    </source>
</evidence>
<organism evidence="12 13">
    <name type="scientific">Anoxybacter fermentans</name>
    <dbReference type="NCBI Taxonomy" id="1323375"/>
    <lineage>
        <taxon>Bacteria</taxon>
        <taxon>Bacillati</taxon>
        <taxon>Bacillota</taxon>
        <taxon>Clostridia</taxon>
        <taxon>Halanaerobiales</taxon>
        <taxon>Anoxybacter</taxon>
    </lineage>
</organism>
<evidence type="ECO:0000256" key="8">
    <source>
        <dbReference type="ARBA" id="ARBA00022932"/>
    </source>
</evidence>
<dbReference type="CDD" id="cd04485">
    <property type="entry name" value="DnaE_OBF"/>
    <property type="match status" value="1"/>
</dbReference>
<keyword evidence="8" id="KW-0239">DNA-directed DNA polymerase</keyword>
<name>A0A3Q9HS89_9FIRM</name>
<dbReference type="InterPro" id="IPR041931">
    <property type="entry name" value="DNA_pol3_alpha_thumb_dom"/>
</dbReference>
<comment type="subcellular location">
    <subcellularLocation>
        <location evidence="1">Cytoplasm</location>
    </subcellularLocation>
</comment>
<dbReference type="InterPro" id="IPR011708">
    <property type="entry name" value="DNA_pol3_alpha_NTPase_dom"/>
</dbReference>
<dbReference type="PANTHER" id="PTHR32294:SF0">
    <property type="entry name" value="DNA POLYMERASE III SUBUNIT ALPHA"/>
    <property type="match status" value="1"/>
</dbReference>
<comment type="function">
    <text evidence="9">DNA polymerase III is a complex, multichain enzyme responsible for most of the replicative synthesis in bacteria. This DNA polymerase also exhibits 3' to 5' exonuclease activity. The alpha chain is the DNA polymerase.</text>
</comment>
<dbReference type="OrthoDB" id="9803237at2"/>
<dbReference type="GO" id="GO:0006260">
    <property type="term" value="P:DNA replication"/>
    <property type="evidence" value="ECO:0007669"/>
    <property type="project" value="UniProtKB-KW"/>
</dbReference>
<dbReference type="AlphaFoldDB" id="A0A3Q9HS89"/>
<dbReference type="PANTHER" id="PTHR32294">
    <property type="entry name" value="DNA POLYMERASE III SUBUNIT ALPHA"/>
    <property type="match status" value="1"/>
</dbReference>
<dbReference type="GO" id="GO:0003887">
    <property type="term" value="F:DNA-directed DNA polymerase activity"/>
    <property type="evidence" value="ECO:0007669"/>
    <property type="project" value="UniProtKB-KW"/>
</dbReference>
<evidence type="ECO:0000259" key="11">
    <source>
        <dbReference type="SMART" id="SM00481"/>
    </source>
</evidence>
<dbReference type="Gene3D" id="1.10.150.870">
    <property type="match status" value="1"/>
</dbReference>
<dbReference type="InterPro" id="IPR040982">
    <property type="entry name" value="DNA_pol3_finger"/>
</dbReference>
<dbReference type="Proteomes" id="UP000267250">
    <property type="component" value="Chromosome"/>
</dbReference>
<dbReference type="Pfam" id="PF07733">
    <property type="entry name" value="DNA_pol3_alpha"/>
    <property type="match status" value="1"/>
</dbReference>
<gene>
    <name evidence="12" type="ORF">BBF96_15275</name>
</gene>
<evidence type="ECO:0000256" key="6">
    <source>
        <dbReference type="ARBA" id="ARBA00022695"/>
    </source>
</evidence>
<evidence type="ECO:0000313" key="12">
    <source>
        <dbReference type="EMBL" id="AZR74615.1"/>
    </source>
</evidence>
<dbReference type="NCBIfam" id="NF004226">
    <property type="entry name" value="PRK05673.1"/>
    <property type="match status" value="1"/>
</dbReference>
<evidence type="ECO:0000256" key="9">
    <source>
        <dbReference type="ARBA" id="ARBA00025611"/>
    </source>
</evidence>